<dbReference type="PANTHER" id="PTHR10155:SF16">
    <property type="entry name" value="SUPPRESSOR OF CYTOKINE SIGNALING 2"/>
    <property type="match status" value="1"/>
</dbReference>
<reference evidence="9" key="2">
    <citation type="submission" date="2017-10" db="EMBL/GenBank/DDBJ databases">
        <title>Ladona fulva Genome sequencing and assembly.</title>
        <authorList>
            <person name="Murali S."/>
            <person name="Richards S."/>
            <person name="Bandaranaike D."/>
            <person name="Bellair M."/>
            <person name="Blankenburg K."/>
            <person name="Chao H."/>
            <person name="Dinh H."/>
            <person name="Doddapaneni H."/>
            <person name="Dugan-Rocha S."/>
            <person name="Elkadiri S."/>
            <person name="Gnanaolivu R."/>
            <person name="Hernandez B."/>
            <person name="Skinner E."/>
            <person name="Javaid M."/>
            <person name="Lee S."/>
            <person name="Li M."/>
            <person name="Ming W."/>
            <person name="Munidasa M."/>
            <person name="Muniz J."/>
            <person name="Nguyen L."/>
            <person name="Hughes D."/>
            <person name="Osuji N."/>
            <person name="Pu L.-L."/>
            <person name="Puazo M."/>
            <person name="Qu C."/>
            <person name="Quiroz J."/>
            <person name="Raj R."/>
            <person name="Weissenberger G."/>
            <person name="Xin Y."/>
            <person name="Zou X."/>
            <person name="Han Y."/>
            <person name="Worley K."/>
            <person name="Muzny D."/>
            <person name="Gibbs R."/>
        </authorList>
    </citation>
    <scope>NUCLEOTIDE SEQUENCE</scope>
    <source>
        <strain evidence="9">Sampled in the wild</strain>
    </source>
</reference>
<dbReference type="GO" id="GO:0005942">
    <property type="term" value="C:phosphatidylinositol 3-kinase complex"/>
    <property type="evidence" value="ECO:0007669"/>
    <property type="project" value="TreeGrafter"/>
</dbReference>
<dbReference type="GO" id="GO:0046935">
    <property type="term" value="F:1-phosphatidylinositol-3-kinase regulator activity"/>
    <property type="evidence" value="ECO:0007669"/>
    <property type="project" value="TreeGrafter"/>
</dbReference>
<evidence type="ECO:0000259" key="7">
    <source>
        <dbReference type="PROSITE" id="PS50001"/>
    </source>
</evidence>
<comment type="caution">
    <text evidence="9">The sequence shown here is derived from an EMBL/GenBank/DDBJ whole genome shotgun (WGS) entry which is preliminary data.</text>
</comment>
<dbReference type="Gene3D" id="3.30.505.10">
    <property type="entry name" value="SH2 domain"/>
    <property type="match status" value="1"/>
</dbReference>
<dbReference type="GO" id="GO:0009968">
    <property type="term" value="P:negative regulation of signal transduction"/>
    <property type="evidence" value="ECO:0007669"/>
    <property type="project" value="UniProtKB-KW"/>
</dbReference>
<evidence type="ECO:0000313" key="9">
    <source>
        <dbReference type="EMBL" id="KAG8236545.1"/>
    </source>
</evidence>
<name>A0A8K0KKI5_LADFU</name>
<evidence type="ECO:0000256" key="2">
    <source>
        <dbReference type="ARBA" id="ARBA00022700"/>
    </source>
</evidence>
<dbReference type="SUPFAM" id="SSF158235">
    <property type="entry name" value="SOCS box-like"/>
    <property type="match status" value="1"/>
</dbReference>
<dbReference type="GO" id="GO:0035556">
    <property type="term" value="P:intracellular signal transduction"/>
    <property type="evidence" value="ECO:0007669"/>
    <property type="project" value="InterPro"/>
</dbReference>
<dbReference type="EMBL" id="KZ309040">
    <property type="protein sequence ID" value="KAG8236545.1"/>
    <property type="molecule type" value="Genomic_DNA"/>
</dbReference>
<evidence type="ECO:0000256" key="6">
    <source>
        <dbReference type="SAM" id="MobiDB-lite"/>
    </source>
</evidence>
<evidence type="ECO:0000256" key="5">
    <source>
        <dbReference type="PROSITE-ProRule" id="PRU00191"/>
    </source>
</evidence>
<dbReference type="PROSITE" id="PS50001">
    <property type="entry name" value="SH2"/>
    <property type="match status" value="1"/>
</dbReference>
<dbReference type="Pfam" id="PF00017">
    <property type="entry name" value="SH2"/>
    <property type="match status" value="1"/>
</dbReference>
<gene>
    <name evidence="9" type="ORF">J437_LFUL011322</name>
</gene>
<dbReference type="SMART" id="SM00969">
    <property type="entry name" value="SOCS_box"/>
    <property type="match status" value="1"/>
</dbReference>
<dbReference type="PANTHER" id="PTHR10155">
    <property type="entry name" value="PHOSPHATIDYLINOSITOL 3-KINASE REGULATORY SUBUNIT"/>
    <property type="match status" value="1"/>
</dbReference>
<evidence type="ECO:0000313" key="10">
    <source>
        <dbReference type="Proteomes" id="UP000792457"/>
    </source>
</evidence>
<sequence>MESVQKSETKAQNYENSPRNGSEGGVQFGRPVSDGAPTMLTCPNCLHAFGHPSSGGPSHSSPAPTVPSTQNSCCHANTLHPGCTSQSTPMLLAPTRHPSAHTTCTVAVSRSSSAPAGGRCSVYITRDPDEEDSTDKFLPQPSPSVPLSFVLPMPAAPAIITTAASSNQWTVTTANPSSPFLATIVPWTHAPPTPSHEIPAWPWNGSPAVVVPASLLVPPPNASQIPVPTAVVAPTLNNNTAPCEPPEGDLDRLAATLRALRSSGWYYEGLTWQGSATVLADSPPGTFLVRDSSDSRFLFALSVQTQRGPTSVRLHYSQGRFRLDAEPRLAAMMPLFDGVVRLVEHYVEEGKRRAKSGGVPPPGSKPVGNQVWVDSRGRVCAHVMLNRPRYRSTPSLQHLARLAVNKRLKESKRDVKAAAISLRLPAPLIDYLADYPHTL</sequence>
<keyword evidence="1" id="KW-0341">Growth regulation</keyword>
<evidence type="ECO:0008006" key="11">
    <source>
        <dbReference type="Google" id="ProtNLM"/>
    </source>
</evidence>
<dbReference type="GO" id="GO:0046854">
    <property type="term" value="P:phosphatidylinositol phosphate biosynthetic process"/>
    <property type="evidence" value="ECO:0007669"/>
    <property type="project" value="TreeGrafter"/>
</dbReference>
<dbReference type="InterPro" id="IPR036860">
    <property type="entry name" value="SH2_dom_sf"/>
</dbReference>
<keyword evidence="4 5" id="KW-0727">SH2 domain</keyword>
<dbReference type="CDD" id="cd09923">
    <property type="entry name" value="SH2_SOCS_family"/>
    <property type="match status" value="1"/>
</dbReference>
<feature type="domain" description="SOCS box" evidence="8">
    <location>
        <begin position="385"/>
        <end position="438"/>
    </location>
</feature>
<dbReference type="Pfam" id="PF07525">
    <property type="entry name" value="SOCS_box"/>
    <property type="match status" value="1"/>
</dbReference>
<evidence type="ECO:0000256" key="4">
    <source>
        <dbReference type="ARBA" id="ARBA00022999"/>
    </source>
</evidence>
<evidence type="ECO:0000256" key="1">
    <source>
        <dbReference type="ARBA" id="ARBA00022604"/>
    </source>
</evidence>
<dbReference type="OrthoDB" id="10063348at2759"/>
<accession>A0A8K0KKI5</accession>
<dbReference type="InterPro" id="IPR000980">
    <property type="entry name" value="SH2"/>
</dbReference>
<dbReference type="InterPro" id="IPR001496">
    <property type="entry name" value="SOCS_box"/>
</dbReference>
<evidence type="ECO:0000259" key="8">
    <source>
        <dbReference type="PROSITE" id="PS50225"/>
    </source>
</evidence>
<feature type="region of interest" description="Disordered" evidence="6">
    <location>
        <begin position="1"/>
        <end position="32"/>
    </location>
</feature>
<evidence type="ECO:0000256" key="3">
    <source>
        <dbReference type="ARBA" id="ARBA00022786"/>
    </source>
</evidence>
<proteinExistence type="predicted"/>
<feature type="compositionally biased region" description="Polar residues" evidence="6">
    <location>
        <begin position="10"/>
        <end position="20"/>
    </location>
</feature>
<protein>
    <recommendedName>
        <fullName evidence="11">Cytokine-inducible SH2-containing protein</fullName>
    </recommendedName>
</protein>
<keyword evidence="2" id="KW-0734">Signal transduction inhibitor</keyword>
<dbReference type="PROSITE" id="PS50225">
    <property type="entry name" value="SOCS"/>
    <property type="match status" value="1"/>
</dbReference>
<keyword evidence="3" id="KW-0833">Ubl conjugation pathway</keyword>
<dbReference type="AlphaFoldDB" id="A0A8K0KKI5"/>
<dbReference type="SMART" id="SM00252">
    <property type="entry name" value="SH2"/>
    <property type="match status" value="1"/>
</dbReference>
<dbReference type="Proteomes" id="UP000792457">
    <property type="component" value="Unassembled WGS sequence"/>
</dbReference>
<organism evidence="9 10">
    <name type="scientific">Ladona fulva</name>
    <name type="common">Scarce chaser dragonfly</name>
    <name type="synonym">Libellula fulva</name>
    <dbReference type="NCBI Taxonomy" id="123851"/>
    <lineage>
        <taxon>Eukaryota</taxon>
        <taxon>Metazoa</taxon>
        <taxon>Ecdysozoa</taxon>
        <taxon>Arthropoda</taxon>
        <taxon>Hexapoda</taxon>
        <taxon>Insecta</taxon>
        <taxon>Pterygota</taxon>
        <taxon>Palaeoptera</taxon>
        <taxon>Odonata</taxon>
        <taxon>Epiprocta</taxon>
        <taxon>Anisoptera</taxon>
        <taxon>Libelluloidea</taxon>
        <taxon>Libellulidae</taxon>
        <taxon>Ladona</taxon>
    </lineage>
</organism>
<dbReference type="SUPFAM" id="SSF55550">
    <property type="entry name" value="SH2 domain"/>
    <property type="match status" value="1"/>
</dbReference>
<reference evidence="9" key="1">
    <citation type="submission" date="2013-04" db="EMBL/GenBank/DDBJ databases">
        <authorList>
            <person name="Qu J."/>
            <person name="Murali S.C."/>
            <person name="Bandaranaike D."/>
            <person name="Bellair M."/>
            <person name="Blankenburg K."/>
            <person name="Chao H."/>
            <person name="Dinh H."/>
            <person name="Doddapaneni H."/>
            <person name="Downs B."/>
            <person name="Dugan-Rocha S."/>
            <person name="Elkadiri S."/>
            <person name="Gnanaolivu R.D."/>
            <person name="Hernandez B."/>
            <person name="Javaid M."/>
            <person name="Jayaseelan J.C."/>
            <person name="Lee S."/>
            <person name="Li M."/>
            <person name="Ming W."/>
            <person name="Munidasa M."/>
            <person name="Muniz J."/>
            <person name="Nguyen L."/>
            <person name="Ongeri F."/>
            <person name="Osuji N."/>
            <person name="Pu L.-L."/>
            <person name="Puazo M."/>
            <person name="Qu C."/>
            <person name="Quiroz J."/>
            <person name="Raj R."/>
            <person name="Weissenberger G."/>
            <person name="Xin Y."/>
            <person name="Zou X."/>
            <person name="Han Y."/>
            <person name="Richards S."/>
            <person name="Worley K."/>
            <person name="Muzny D."/>
            <person name="Gibbs R."/>
        </authorList>
    </citation>
    <scope>NUCLEOTIDE SEQUENCE</scope>
    <source>
        <strain evidence="9">Sampled in the wild</strain>
    </source>
</reference>
<feature type="domain" description="SH2" evidence="7">
    <location>
        <begin position="265"/>
        <end position="367"/>
    </location>
</feature>
<keyword evidence="10" id="KW-1185">Reference proteome</keyword>
<dbReference type="InterPro" id="IPR036036">
    <property type="entry name" value="SOCS_box-like_dom_sf"/>
</dbReference>